<gene>
    <name evidence="8" type="primary">lrp</name>
    <name evidence="8" type="ORF">GCM10009332_23490</name>
</gene>
<dbReference type="EMBL" id="BMPZ01000006">
    <property type="protein sequence ID" value="GGI85472.1"/>
    <property type="molecule type" value="Genomic_DNA"/>
</dbReference>
<dbReference type="NCBIfam" id="NF008370">
    <property type="entry name" value="PRK11169.1"/>
    <property type="match status" value="1"/>
</dbReference>
<organism evidence="8 9">
    <name type="scientific">Shewanella gelidii</name>
    <dbReference type="NCBI Taxonomy" id="1642821"/>
    <lineage>
        <taxon>Bacteria</taxon>
        <taxon>Pseudomonadati</taxon>
        <taxon>Pseudomonadota</taxon>
        <taxon>Gammaproteobacteria</taxon>
        <taxon>Alteromonadales</taxon>
        <taxon>Shewanellaceae</taxon>
        <taxon>Shewanella</taxon>
    </lineage>
</organism>
<evidence type="ECO:0000256" key="3">
    <source>
        <dbReference type="ARBA" id="ARBA00023125"/>
    </source>
</evidence>
<dbReference type="InterPro" id="IPR019887">
    <property type="entry name" value="Tscrpt_reg_AsnC/Lrp_C"/>
</dbReference>
<evidence type="ECO:0000256" key="1">
    <source>
        <dbReference type="ARBA" id="ARBA00011738"/>
    </source>
</evidence>
<dbReference type="InterPro" id="IPR019885">
    <property type="entry name" value="Tscrpt_reg_HTH_AsnC-type_CS"/>
</dbReference>
<dbReference type="PANTHER" id="PTHR30154">
    <property type="entry name" value="LEUCINE-RESPONSIVE REGULATORY PROTEIN"/>
    <property type="match status" value="1"/>
</dbReference>
<keyword evidence="9" id="KW-1185">Reference proteome</keyword>
<keyword evidence="3" id="KW-0238">DNA-binding</keyword>
<dbReference type="InterPro" id="IPR000485">
    <property type="entry name" value="AsnC-type_HTH_dom"/>
</dbReference>
<dbReference type="Gene3D" id="3.30.70.920">
    <property type="match status" value="1"/>
</dbReference>
<dbReference type="GO" id="GO:0043565">
    <property type="term" value="F:sequence-specific DNA binding"/>
    <property type="evidence" value="ECO:0007669"/>
    <property type="project" value="InterPro"/>
</dbReference>
<dbReference type="Pfam" id="PF13412">
    <property type="entry name" value="HTH_24"/>
    <property type="match status" value="1"/>
</dbReference>
<dbReference type="InterPro" id="IPR036390">
    <property type="entry name" value="WH_DNA-bd_sf"/>
</dbReference>
<dbReference type="FunFam" id="1.10.10.10:FF:000015">
    <property type="entry name" value="Leucine-responsive transcriptional regulator Lrp"/>
    <property type="match status" value="1"/>
</dbReference>
<dbReference type="InterPro" id="IPR036388">
    <property type="entry name" value="WH-like_DNA-bd_sf"/>
</dbReference>
<feature type="domain" description="HTH asnC-type" evidence="7">
    <location>
        <begin position="12"/>
        <end position="73"/>
    </location>
</feature>
<dbReference type="SMART" id="SM00344">
    <property type="entry name" value="HTH_ASNC"/>
    <property type="match status" value="1"/>
</dbReference>
<dbReference type="RefSeq" id="WP_188921142.1">
    <property type="nucleotide sequence ID" value="NZ_BMPZ01000006.1"/>
</dbReference>
<dbReference type="Gene3D" id="1.10.10.10">
    <property type="entry name" value="Winged helix-like DNA-binding domain superfamily/Winged helix DNA-binding domain"/>
    <property type="match status" value="1"/>
</dbReference>
<sequence length="167" mass="19004">MAISRNNSLKDLDRIDRNILNELQIDGRISNVELSKRVGLSPTPCLERVKRLEKQGFINGYTALVNPHFLGASLLVFVEITLNRDTPEVFDKFNRAVQLLDDIQECHLVSGDFDYLLKTRVADMSAYRKLLGETLLKLPSISDSRTYVVMEEVKQTNRVAISVTTDY</sequence>
<dbReference type="InterPro" id="IPR011008">
    <property type="entry name" value="Dimeric_a/b-barrel"/>
</dbReference>
<evidence type="ECO:0000259" key="7">
    <source>
        <dbReference type="PROSITE" id="PS50956"/>
    </source>
</evidence>
<dbReference type="Pfam" id="PF01037">
    <property type="entry name" value="AsnC_trans_reg"/>
    <property type="match status" value="1"/>
</dbReference>
<reference evidence="8" key="1">
    <citation type="journal article" date="2014" name="Int. J. Syst. Evol. Microbiol.">
        <title>Complete genome sequence of Corynebacterium casei LMG S-19264T (=DSM 44701T), isolated from a smear-ripened cheese.</title>
        <authorList>
            <consortium name="US DOE Joint Genome Institute (JGI-PGF)"/>
            <person name="Walter F."/>
            <person name="Albersmeier A."/>
            <person name="Kalinowski J."/>
            <person name="Ruckert C."/>
        </authorList>
    </citation>
    <scope>NUCLEOTIDE SEQUENCE</scope>
    <source>
        <strain evidence="8">JCM 30804</strain>
    </source>
</reference>
<evidence type="ECO:0000256" key="4">
    <source>
        <dbReference type="ARBA" id="ARBA00023159"/>
    </source>
</evidence>
<reference evidence="8" key="2">
    <citation type="submission" date="2020-09" db="EMBL/GenBank/DDBJ databases">
        <authorList>
            <person name="Sun Q."/>
            <person name="Ohkuma M."/>
        </authorList>
    </citation>
    <scope>NUCLEOTIDE SEQUENCE</scope>
    <source>
        <strain evidence="8">JCM 30804</strain>
    </source>
</reference>
<name>A0A917JSY4_9GAMM</name>
<dbReference type="GO" id="GO:0006355">
    <property type="term" value="P:regulation of DNA-templated transcription"/>
    <property type="evidence" value="ECO:0007669"/>
    <property type="project" value="UniProtKB-ARBA"/>
</dbReference>
<evidence type="ECO:0000256" key="6">
    <source>
        <dbReference type="ARBA" id="ARBA00039227"/>
    </source>
</evidence>
<protein>
    <recommendedName>
        <fullName evidence="6">Leucine-responsive regulatory protein</fullName>
    </recommendedName>
</protein>
<dbReference type="Proteomes" id="UP000613743">
    <property type="component" value="Unassembled WGS sequence"/>
</dbReference>
<dbReference type="AlphaFoldDB" id="A0A917JSY4"/>
<evidence type="ECO:0000256" key="5">
    <source>
        <dbReference type="ARBA" id="ARBA00023163"/>
    </source>
</evidence>
<dbReference type="PANTHER" id="PTHR30154:SF0">
    <property type="entry name" value="LEUCINE-RESPONSIVE REGULATORY PROTEIN"/>
    <property type="match status" value="1"/>
</dbReference>
<dbReference type="SUPFAM" id="SSF54909">
    <property type="entry name" value="Dimeric alpha+beta barrel"/>
    <property type="match status" value="1"/>
</dbReference>
<dbReference type="CDD" id="cd00090">
    <property type="entry name" value="HTH_ARSR"/>
    <property type="match status" value="1"/>
</dbReference>
<accession>A0A917JSY4</accession>
<dbReference type="GO" id="GO:0005829">
    <property type="term" value="C:cytosol"/>
    <property type="evidence" value="ECO:0007669"/>
    <property type="project" value="TreeGrafter"/>
</dbReference>
<evidence type="ECO:0000313" key="9">
    <source>
        <dbReference type="Proteomes" id="UP000613743"/>
    </source>
</evidence>
<dbReference type="InterPro" id="IPR011991">
    <property type="entry name" value="ArsR-like_HTH"/>
</dbReference>
<dbReference type="GO" id="GO:0043201">
    <property type="term" value="P:response to L-leucine"/>
    <property type="evidence" value="ECO:0007669"/>
    <property type="project" value="TreeGrafter"/>
</dbReference>
<keyword evidence="5" id="KW-0804">Transcription</keyword>
<keyword evidence="4" id="KW-0010">Activator</keyword>
<dbReference type="GO" id="GO:0006524">
    <property type="term" value="P:alanine catabolic process"/>
    <property type="evidence" value="ECO:0007669"/>
    <property type="project" value="TreeGrafter"/>
</dbReference>
<dbReference type="SUPFAM" id="SSF46785">
    <property type="entry name" value="Winged helix' DNA-binding domain"/>
    <property type="match status" value="1"/>
</dbReference>
<evidence type="ECO:0000313" key="8">
    <source>
        <dbReference type="EMBL" id="GGI85472.1"/>
    </source>
</evidence>
<keyword evidence="2" id="KW-0805">Transcription regulation</keyword>
<evidence type="ECO:0000256" key="2">
    <source>
        <dbReference type="ARBA" id="ARBA00023015"/>
    </source>
</evidence>
<comment type="caution">
    <text evidence="8">The sequence shown here is derived from an EMBL/GenBank/DDBJ whole genome shotgun (WGS) entry which is preliminary data.</text>
</comment>
<dbReference type="FunFam" id="3.30.70.920:FF:000001">
    <property type="entry name" value="Transcriptional regulator, AsnC family"/>
    <property type="match status" value="1"/>
</dbReference>
<comment type="subunit">
    <text evidence="1">Homodimer.</text>
</comment>
<dbReference type="InterPro" id="IPR019888">
    <property type="entry name" value="Tscrpt_reg_AsnC-like"/>
</dbReference>
<proteinExistence type="predicted"/>
<dbReference type="PROSITE" id="PS00519">
    <property type="entry name" value="HTH_ASNC_1"/>
    <property type="match status" value="1"/>
</dbReference>
<dbReference type="PRINTS" id="PR00033">
    <property type="entry name" value="HTHASNC"/>
</dbReference>
<dbReference type="PROSITE" id="PS50956">
    <property type="entry name" value="HTH_ASNC_2"/>
    <property type="match status" value="1"/>
</dbReference>